<keyword evidence="5" id="KW-1185">Reference proteome</keyword>
<accession>A0A9D4I7D9</accession>
<dbReference type="GO" id="GO:0001681">
    <property type="term" value="F:sialate O-acetylesterase activity"/>
    <property type="evidence" value="ECO:0007669"/>
    <property type="project" value="InterPro"/>
</dbReference>
<name>A0A9D4I7D9_DREPO</name>
<dbReference type="PANTHER" id="PTHR22901:SF0">
    <property type="entry name" value="SIALATE O-ACETYLESTERASE"/>
    <property type="match status" value="1"/>
</dbReference>
<evidence type="ECO:0000259" key="3">
    <source>
        <dbReference type="Pfam" id="PF03629"/>
    </source>
</evidence>
<dbReference type="SUPFAM" id="SSF52266">
    <property type="entry name" value="SGNH hydrolase"/>
    <property type="match status" value="1"/>
</dbReference>
<proteinExistence type="predicted"/>
<comment type="caution">
    <text evidence="4">The sequence shown here is derived from an EMBL/GenBank/DDBJ whole genome shotgun (WGS) entry which is preliminary data.</text>
</comment>
<feature type="domain" description="Sialate O-acetylesterase" evidence="3">
    <location>
        <begin position="106"/>
        <end position="306"/>
    </location>
</feature>
<keyword evidence="1" id="KW-0378">Hydrolase</keyword>
<feature type="signal peptide" evidence="2">
    <location>
        <begin position="1"/>
        <end position="19"/>
    </location>
</feature>
<dbReference type="Proteomes" id="UP000828390">
    <property type="component" value="Unassembled WGS sequence"/>
</dbReference>
<dbReference type="InterPro" id="IPR039329">
    <property type="entry name" value="SIAE"/>
</dbReference>
<sequence length="493" mass="54043">MIKINILIVTLILGGKCDGSTLRFANYYESHMVLQMAPKRANIWGLGTIHHRVDVFIDGKNVSSTTVDQHSQWRLLLPAMPKGGPHDIMVTSGTEHATIHDVLFGDVWICSGQSNMGFTVERLMNMSTTISDAQATSGLRIFKVKTVASNQTQREPQIAGHWQHPENDNGTKTFSAVCLLYALKLAPHLNRPIGLVESAWGGTPIEAWSSPNAIDACKHHGATRATPPHANSVLWNSMIAPITPMTVTGFIWYQGETNAYRAAAYQCQFAAMINDWRAKFRASSHQNATAKLPFGFVQLAANENKTMHSGWPDLRWSQTGGYGYVPNPSLPDVFMSVAMDLPDFNSPYGSIHPRDKYDVADRLALAGRAVAYGEQGLDFQGPFPTRITTGGSGVTIEYDNGNKPIAVRVNHGFEICCGHVGDHNCTTNHFVAAPIVSHHDTTVTISASGCHGNTVVTSVRYAWEMSPCNFKMCAVYGRDSDLPAPSFLRNRPF</sequence>
<reference evidence="4" key="1">
    <citation type="journal article" date="2019" name="bioRxiv">
        <title>The Genome of the Zebra Mussel, Dreissena polymorpha: A Resource for Invasive Species Research.</title>
        <authorList>
            <person name="McCartney M.A."/>
            <person name="Auch B."/>
            <person name="Kono T."/>
            <person name="Mallez S."/>
            <person name="Zhang Y."/>
            <person name="Obille A."/>
            <person name="Becker A."/>
            <person name="Abrahante J.E."/>
            <person name="Garbe J."/>
            <person name="Badalamenti J.P."/>
            <person name="Herman A."/>
            <person name="Mangelson H."/>
            <person name="Liachko I."/>
            <person name="Sullivan S."/>
            <person name="Sone E.D."/>
            <person name="Koren S."/>
            <person name="Silverstein K.A.T."/>
            <person name="Beckman K.B."/>
            <person name="Gohl D.M."/>
        </authorList>
    </citation>
    <scope>NUCLEOTIDE SEQUENCE</scope>
    <source>
        <strain evidence="4">Duluth1</strain>
        <tissue evidence="4">Whole animal</tissue>
    </source>
</reference>
<dbReference type="InterPro" id="IPR036514">
    <property type="entry name" value="SGNH_hydro_sf"/>
</dbReference>
<dbReference type="PANTHER" id="PTHR22901">
    <property type="entry name" value="SIALATE O-ACETYLESTERASE"/>
    <property type="match status" value="1"/>
</dbReference>
<dbReference type="InterPro" id="IPR005181">
    <property type="entry name" value="SASA"/>
</dbReference>
<keyword evidence="2" id="KW-0732">Signal</keyword>
<feature type="chain" id="PRO_5039612385" description="Sialate O-acetylesterase domain-containing protein" evidence="2">
    <location>
        <begin position="20"/>
        <end position="493"/>
    </location>
</feature>
<reference evidence="4" key="2">
    <citation type="submission" date="2020-11" db="EMBL/GenBank/DDBJ databases">
        <authorList>
            <person name="McCartney M.A."/>
            <person name="Auch B."/>
            <person name="Kono T."/>
            <person name="Mallez S."/>
            <person name="Becker A."/>
            <person name="Gohl D.M."/>
            <person name="Silverstein K.A.T."/>
            <person name="Koren S."/>
            <person name="Bechman K.B."/>
            <person name="Herman A."/>
            <person name="Abrahante J.E."/>
            <person name="Garbe J."/>
        </authorList>
    </citation>
    <scope>NUCLEOTIDE SEQUENCE</scope>
    <source>
        <strain evidence="4">Duluth1</strain>
        <tissue evidence="4">Whole animal</tissue>
    </source>
</reference>
<dbReference type="AlphaFoldDB" id="A0A9D4I7D9"/>
<evidence type="ECO:0000256" key="1">
    <source>
        <dbReference type="ARBA" id="ARBA00022801"/>
    </source>
</evidence>
<gene>
    <name evidence="4" type="ORF">DPMN_185541</name>
</gene>
<dbReference type="Pfam" id="PF03629">
    <property type="entry name" value="SASA"/>
    <property type="match status" value="1"/>
</dbReference>
<evidence type="ECO:0000313" key="4">
    <source>
        <dbReference type="EMBL" id="KAH3751000.1"/>
    </source>
</evidence>
<evidence type="ECO:0000313" key="5">
    <source>
        <dbReference type="Proteomes" id="UP000828390"/>
    </source>
</evidence>
<organism evidence="4 5">
    <name type="scientific">Dreissena polymorpha</name>
    <name type="common">Zebra mussel</name>
    <name type="synonym">Mytilus polymorpha</name>
    <dbReference type="NCBI Taxonomy" id="45954"/>
    <lineage>
        <taxon>Eukaryota</taxon>
        <taxon>Metazoa</taxon>
        <taxon>Spiralia</taxon>
        <taxon>Lophotrochozoa</taxon>
        <taxon>Mollusca</taxon>
        <taxon>Bivalvia</taxon>
        <taxon>Autobranchia</taxon>
        <taxon>Heteroconchia</taxon>
        <taxon>Euheterodonta</taxon>
        <taxon>Imparidentia</taxon>
        <taxon>Neoheterodontei</taxon>
        <taxon>Myida</taxon>
        <taxon>Dreissenoidea</taxon>
        <taxon>Dreissenidae</taxon>
        <taxon>Dreissena</taxon>
    </lineage>
</organism>
<dbReference type="OrthoDB" id="42638at2759"/>
<dbReference type="Gene3D" id="3.40.50.1110">
    <property type="entry name" value="SGNH hydrolase"/>
    <property type="match status" value="1"/>
</dbReference>
<dbReference type="EMBL" id="JAIWYP010000010">
    <property type="protein sequence ID" value="KAH3751000.1"/>
    <property type="molecule type" value="Genomic_DNA"/>
</dbReference>
<dbReference type="GO" id="GO:0005975">
    <property type="term" value="P:carbohydrate metabolic process"/>
    <property type="evidence" value="ECO:0007669"/>
    <property type="project" value="TreeGrafter"/>
</dbReference>
<evidence type="ECO:0000256" key="2">
    <source>
        <dbReference type="SAM" id="SignalP"/>
    </source>
</evidence>
<protein>
    <recommendedName>
        <fullName evidence="3">Sialate O-acetylesterase domain-containing protein</fullName>
    </recommendedName>
</protein>